<name>A0A084BBW8_STACB</name>
<keyword evidence="3" id="KW-1185">Reference proteome</keyword>
<dbReference type="Pfam" id="PF26639">
    <property type="entry name" value="Het-6_barrel"/>
    <property type="match status" value="1"/>
</dbReference>
<dbReference type="PANTHER" id="PTHR24148:SF64">
    <property type="entry name" value="HETEROKARYON INCOMPATIBILITY DOMAIN-CONTAINING PROTEIN"/>
    <property type="match status" value="1"/>
</dbReference>
<dbReference type="Proteomes" id="UP000028045">
    <property type="component" value="Unassembled WGS sequence"/>
</dbReference>
<dbReference type="InterPro" id="IPR052895">
    <property type="entry name" value="HetReg/Transcr_Mod"/>
</dbReference>
<dbReference type="AlphaFoldDB" id="A0A084BBW8"/>
<dbReference type="InterPro" id="IPR010730">
    <property type="entry name" value="HET"/>
</dbReference>
<dbReference type="HOGENOM" id="CLU_004184_7_4_1"/>
<organism evidence="2 3">
    <name type="scientific">Stachybotrys chartarum (strain CBS 109288 / IBT 7711)</name>
    <name type="common">Toxic black mold</name>
    <name type="synonym">Stilbospora chartarum</name>
    <dbReference type="NCBI Taxonomy" id="1280523"/>
    <lineage>
        <taxon>Eukaryota</taxon>
        <taxon>Fungi</taxon>
        <taxon>Dikarya</taxon>
        <taxon>Ascomycota</taxon>
        <taxon>Pezizomycotina</taxon>
        <taxon>Sordariomycetes</taxon>
        <taxon>Hypocreomycetidae</taxon>
        <taxon>Hypocreales</taxon>
        <taxon>Stachybotryaceae</taxon>
        <taxon>Stachybotrys</taxon>
    </lineage>
</organism>
<proteinExistence type="predicted"/>
<evidence type="ECO:0000313" key="3">
    <source>
        <dbReference type="Proteomes" id="UP000028045"/>
    </source>
</evidence>
<dbReference type="OrthoDB" id="2288928at2759"/>
<evidence type="ECO:0000259" key="1">
    <source>
        <dbReference type="Pfam" id="PF06985"/>
    </source>
</evidence>
<dbReference type="Pfam" id="PF06985">
    <property type="entry name" value="HET"/>
    <property type="match status" value="1"/>
</dbReference>
<dbReference type="PANTHER" id="PTHR24148">
    <property type="entry name" value="ANKYRIN REPEAT DOMAIN-CONTAINING PROTEIN 39 HOMOLOG-RELATED"/>
    <property type="match status" value="1"/>
</dbReference>
<accession>A0A084BBW8</accession>
<sequence length="627" mass="70562">MTDPLPYIYSPLVANAIRLLSLHATDGSSATLKTVNLNEAPPYFALSYAWDVQARDVPLEVNGQMLSVSSSLTVAIRRLHELTVDDSVLDNRVTWVWIDKICINQDDLSERSKQVQMMNSIYSQAVRTLIWLGPDCDGCSAAWRLIDQIYDTFRRENPCAKFVADIPFRMYSDQNHTASGLPGWDDELWRHLRRLFELPWFTRTWVIQEVAFSRDDPILLHGQHKYPWHRLGWASSWLRRSGYLRLAQVPNKMQNVDTISNIQRSGSRWRLDALLVTTSIKCHATDQRDKVYALLGLAAVNQDPSYMSDELRPNYHLDVAEVYTKVAFFFLREYKSLSTLTRASGVPDDVSRAQRKHQPGLLPSWAPNWCDYSVMEREVAKSLSWLSYPGTEDPAELGFPEPYNASAGLPVKLFESSNPSVLRLGGLKADSIVSATRFDDKLQPSGRHVHGSPLLQLWKAAFPFRPEGKTLADWVASWVRATTAEQHLLSGRTAEQMLKDGAACLHNLLSSSEYQQSCIAGDQEITGLLRELSVGGDAEIYTALASNFCFNRKFIVTLEGRMGIGPTGTQPGDLIFVLFGGGVPYVLRMKESGFLLVGESYIHGVMDGEAVQAWQRGELAEEIIELR</sequence>
<gene>
    <name evidence="2" type="ORF">S7711_09654</name>
</gene>
<reference evidence="2 3" key="1">
    <citation type="journal article" date="2014" name="BMC Genomics">
        <title>Comparative genome sequencing reveals chemotype-specific gene clusters in the toxigenic black mold Stachybotrys.</title>
        <authorList>
            <person name="Semeiks J."/>
            <person name="Borek D."/>
            <person name="Otwinowski Z."/>
            <person name="Grishin N.V."/>
        </authorList>
    </citation>
    <scope>NUCLEOTIDE SEQUENCE [LARGE SCALE GENOMIC DNA]</scope>
    <source>
        <strain evidence="3">CBS 109288 / IBT 7711</strain>
    </source>
</reference>
<feature type="domain" description="Heterokaryon incompatibility" evidence="1">
    <location>
        <begin position="43"/>
        <end position="209"/>
    </location>
</feature>
<protein>
    <recommendedName>
        <fullName evidence="1">Heterokaryon incompatibility domain-containing protein</fullName>
    </recommendedName>
</protein>
<evidence type="ECO:0000313" key="2">
    <source>
        <dbReference type="EMBL" id="KEY75047.1"/>
    </source>
</evidence>
<dbReference type="EMBL" id="KL647401">
    <property type="protein sequence ID" value="KEY75047.1"/>
    <property type="molecule type" value="Genomic_DNA"/>
</dbReference>